<evidence type="ECO:0000256" key="9">
    <source>
        <dbReference type="SAM" id="SignalP"/>
    </source>
</evidence>
<proteinExistence type="inferred from homology"/>
<dbReference type="PRINTS" id="PR00786">
    <property type="entry name" value="NEPRILYSIN"/>
</dbReference>
<dbReference type="AlphaFoldDB" id="A0AAW1CVP0"/>
<feature type="domain" description="Peptidase M13 C-terminal" evidence="10">
    <location>
        <begin position="529"/>
        <end position="732"/>
    </location>
</feature>
<dbReference type="Gene3D" id="3.40.390.10">
    <property type="entry name" value="Collagenase (Catalytic Domain)"/>
    <property type="match status" value="1"/>
</dbReference>
<evidence type="ECO:0000259" key="10">
    <source>
        <dbReference type="Pfam" id="PF01431"/>
    </source>
</evidence>
<evidence type="ECO:0000256" key="5">
    <source>
        <dbReference type="ARBA" id="ARBA00022723"/>
    </source>
</evidence>
<dbReference type="EMBL" id="JAPXFL010000009">
    <property type="protein sequence ID" value="KAK9501818.1"/>
    <property type="molecule type" value="Genomic_DNA"/>
</dbReference>
<accession>A0AAW1CVP0</accession>
<organism evidence="12 13">
    <name type="scientific">Rhynocoris fuscipes</name>
    <dbReference type="NCBI Taxonomy" id="488301"/>
    <lineage>
        <taxon>Eukaryota</taxon>
        <taxon>Metazoa</taxon>
        <taxon>Ecdysozoa</taxon>
        <taxon>Arthropoda</taxon>
        <taxon>Hexapoda</taxon>
        <taxon>Insecta</taxon>
        <taxon>Pterygota</taxon>
        <taxon>Neoptera</taxon>
        <taxon>Paraneoptera</taxon>
        <taxon>Hemiptera</taxon>
        <taxon>Heteroptera</taxon>
        <taxon>Panheteroptera</taxon>
        <taxon>Cimicomorpha</taxon>
        <taxon>Reduviidae</taxon>
        <taxon>Harpactorinae</taxon>
        <taxon>Harpactorini</taxon>
        <taxon>Rhynocoris</taxon>
    </lineage>
</organism>
<dbReference type="GO" id="GO:0046872">
    <property type="term" value="F:metal ion binding"/>
    <property type="evidence" value="ECO:0007669"/>
    <property type="project" value="UniProtKB-KW"/>
</dbReference>
<dbReference type="GO" id="GO:0016485">
    <property type="term" value="P:protein processing"/>
    <property type="evidence" value="ECO:0007669"/>
    <property type="project" value="TreeGrafter"/>
</dbReference>
<dbReference type="PROSITE" id="PS51885">
    <property type="entry name" value="NEPRILYSIN"/>
    <property type="match status" value="1"/>
</dbReference>
<evidence type="ECO:0000256" key="7">
    <source>
        <dbReference type="ARBA" id="ARBA00022833"/>
    </source>
</evidence>
<evidence type="ECO:0000256" key="4">
    <source>
        <dbReference type="ARBA" id="ARBA00022670"/>
    </source>
</evidence>
<keyword evidence="6" id="KW-0378">Hydrolase</keyword>
<evidence type="ECO:0000313" key="13">
    <source>
        <dbReference type="Proteomes" id="UP001461498"/>
    </source>
</evidence>
<dbReference type="CDD" id="cd08662">
    <property type="entry name" value="M13"/>
    <property type="match status" value="1"/>
</dbReference>
<dbReference type="InterPro" id="IPR008753">
    <property type="entry name" value="Peptidase_M13_N"/>
</dbReference>
<evidence type="ECO:0000256" key="6">
    <source>
        <dbReference type="ARBA" id="ARBA00022801"/>
    </source>
</evidence>
<dbReference type="Pfam" id="PF01431">
    <property type="entry name" value="Peptidase_M13"/>
    <property type="match status" value="1"/>
</dbReference>
<evidence type="ECO:0000256" key="8">
    <source>
        <dbReference type="ARBA" id="ARBA00023049"/>
    </source>
</evidence>
<evidence type="ECO:0000256" key="2">
    <source>
        <dbReference type="ARBA" id="ARBA00004401"/>
    </source>
</evidence>
<evidence type="ECO:0000256" key="1">
    <source>
        <dbReference type="ARBA" id="ARBA00001947"/>
    </source>
</evidence>
<dbReference type="PANTHER" id="PTHR11733">
    <property type="entry name" value="ZINC METALLOPROTEASE FAMILY M13 NEPRILYSIN-RELATED"/>
    <property type="match status" value="1"/>
</dbReference>
<keyword evidence="8" id="KW-0482">Metalloprotease</keyword>
<dbReference type="InterPro" id="IPR024079">
    <property type="entry name" value="MetalloPept_cat_dom_sf"/>
</dbReference>
<dbReference type="SUPFAM" id="SSF55486">
    <property type="entry name" value="Metalloproteases ('zincins'), catalytic domain"/>
    <property type="match status" value="1"/>
</dbReference>
<dbReference type="Gene3D" id="1.10.1380.10">
    <property type="entry name" value="Neutral endopeptidase , domain2"/>
    <property type="match status" value="1"/>
</dbReference>
<dbReference type="Proteomes" id="UP001461498">
    <property type="component" value="Unassembled WGS sequence"/>
</dbReference>
<keyword evidence="13" id="KW-1185">Reference proteome</keyword>
<keyword evidence="4" id="KW-0645">Protease</keyword>
<gene>
    <name evidence="12" type="ORF">O3M35_012477</name>
</gene>
<reference evidence="12 13" key="1">
    <citation type="submission" date="2022-12" db="EMBL/GenBank/DDBJ databases">
        <title>Chromosome-level genome assembly of true bugs.</title>
        <authorList>
            <person name="Ma L."/>
            <person name="Li H."/>
        </authorList>
    </citation>
    <scope>NUCLEOTIDE SEQUENCE [LARGE SCALE GENOMIC DNA]</scope>
    <source>
        <strain evidence="12">Lab_2022b</strain>
    </source>
</reference>
<sequence>MDIILLIYCLLLATSVGARVVFSPIWKTHKPTMEELHRKETNPNVCYTEECKNTANSLSRNMNLSADPCTNFFEFACGGWTRAHPVPKSESHWNQFNLVDEKLNLQLRDILGLPVTQDEPLPVKDAKKYYKVCMEADKPDDKNRSIKKLLKLLNGYGGWPAASYPWRGGGSFVWSDMVADVTRTLAISPIISVSVTSDRRNSNRHVIAIDQPTLVVPRVILVDLRTYKTQIDLYKVWVKDTITLIAKVAGQRIDSGAVKIQAEEIVNFEIELAKIMCTSEMRRNVLRTYNPMTLRQLQSWTDLSTPDQIDWLVFIKRVFKETNATIDWNSSVIVREIDYLFKLVKLIRDTPIKVLANYLHWRIVKVFSRELNDEMRKLAFDFEQIFTGATMDHPRWKECMQSADGALNMAVGYIYVKKYFDNSAKQVAEEMAKNVKAVFTEQMDNLSWMDDATKKAAKIKVDKMSNLIGYPSWFSNNSALEQYYDGLTIGNSHFDNVKNARYFNALKMLHTLTKPTNRNEWPIGPGIVNAYYHAQTNSIIFPAGILQPPFFDKKRTEALNYGGIGVVIGHEITHGFDDVGRHSDAEGNLVQWWSEDTIKTYLEKAECFIEQYGSYRIPILDSTLLKKVTVNGVTTLGENIADNGGLHSAFHAYRKYVSLHGAEPRLPGLLERYSPEQLFFIAFATNWCESSTKESLLHEVLNDPHSPHKFRVEGTLANSEEFRKAFNCPKIDGVEECTIW</sequence>
<protein>
    <submittedName>
        <fullName evidence="12">Uncharacterized protein</fullName>
    </submittedName>
</protein>
<keyword evidence="9" id="KW-0732">Signal</keyword>
<evidence type="ECO:0000313" key="12">
    <source>
        <dbReference type="EMBL" id="KAK9501818.1"/>
    </source>
</evidence>
<evidence type="ECO:0000259" key="11">
    <source>
        <dbReference type="Pfam" id="PF05649"/>
    </source>
</evidence>
<feature type="domain" description="Peptidase M13 N-terminal" evidence="11">
    <location>
        <begin position="68"/>
        <end position="471"/>
    </location>
</feature>
<comment type="caution">
    <text evidence="12">The sequence shown here is derived from an EMBL/GenBank/DDBJ whole genome shotgun (WGS) entry which is preliminary data.</text>
</comment>
<comment type="cofactor">
    <cofactor evidence="1">
        <name>Zn(2+)</name>
        <dbReference type="ChEBI" id="CHEBI:29105"/>
    </cofactor>
</comment>
<dbReference type="GO" id="GO:0005886">
    <property type="term" value="C:plasma membrane"/>
    <property type="evidence" value="ECO:0007669"/>
    <property type="project" value="UniProtKB-SubCell"/>
</dbReference>
<feature type="chain" id="PRO_5043463566" evidence="9">
    <location>
        <begin position="19"/>
        <end position="740"/>
    </location>
</feature>
<dbReference type="Pfam" id="PF05649">
    <property type="entry name" value="Peptidase_M13_N"/>
    <property type="match status" value="1"/>
</dbReference>
<evidence type="ECO:0000256" key="3">
    <source>
        <dbReference type="ARBA" id="ARBA00007357"/>
    </source>
</evidence>
<dbReference type="InterPro" id="IPR018497">
    <property type="entry name" value="Peptidase_M13_C"/>
</dbReference>
<keyword evidence="7" id="KW-0862">Zinc</keyword>
<dbReference type="PANTHER" id="PTHR11733:SF237">
    <property type="entry name" value="NEPRILYSIN-LIKE 4"/>
    <property type="match status" value="1"/>
</dbReference>
<comment type="subcellular location">
    <subcellularLocation>
        <location evidence="2">Cell membrane</location>
        <topology evidence="2">Single-pass type II membrane protein</topology>
    </subcellularLocation>
</comment>
<keyword evidence="5" id="KW-0479">Metal-binding</keyword>
<dbReference type="InterPro" id="IPR000718">
    <property type="entry name" value="Peptidase_M13"/>
</dbReference>
<comment type="similarity">
    <text evidence="3">Belongs to the peptidase M13 family.</text>
</comment>
<feature type="signal peptide" evidence="9">
    <location>
        <begin position="1"/>
        <end position="18"/>
    </location>
</feature>
<dbReference type="InterPro" id="IPR042089">
    <property type="entry name" value="Peptidase_M13_dom_2"/>
</dbReference>
<name>A0AAW1CVP0_9HEMI</name>
<dbReference type="GO" id="GO:0004222">
    <property type="term" value="F:metalloendopeptidase activity"/>
    <property type="evidence" value="ECO:0007669"/>
    <property type="project" value="InterPro"/>
</dbReference>